<proteinExistence type="inferred from homology"/>
<dbReference type="InterPro" id="IPR029063">
    <property type="entry name" value="SAM-dependent_MTases_sf"/>
</dbReference>
<dbReference type="PANTHER" id="PTHR12829">
    <property type="entry name" value="N6-ADENOSINE-METHYLTRANSFERASE"/>
    <property type="match status" value="1"/>
</dbReference>
<gene>
    <name evidence="3" type="ORF">LTR62_005867</name>
</gene>
<organism evidence="3 4">
    <name type="scientific">Meristemomyces frigidus</name>
    <dbReference type="NCBI Taxonomy" id="1508187"/>
    <lineage>
        <taxon>Eukaryota</taxon>
        <taxon>Fungi</taxon>
        <taxon>Dikarya</taxon>
        <taxon>Ascomycota</taxon>
        <taxon>Pezizomycotina</taxon>
        <taxon>Dothideomycetes</taxon>
        <taxon>Dothideomycetidae</taxon>
        <taxon>Mycosphaerellales</taxon>
        <taxon>Teratosphaeriaceae</taxon>
        <taxon>Meristemomyces</taxon>
    </lineage>
</organism>
<comment type="caution">
    <text evidence="3">The sequence shown here is derived from an EMBL/GenBank/DDBJ whole genome shotgun (WGS) entry which is preliminary data.</text>
</comment>
<dbReference type="Proteomes" id="UP001310890">
    <property type="component" value="Unassembled WGS sequence"/>
</dbReference>
<protein>
    <recommendedName>
        <fullName evidence="5">MT-A70-domain-containing protein</fullName>
    </recommendedName>
</protein>
<evidence type="ECO:0000313" key="4">
    <source>
        <dbReference type="Proteomes" id="UP001310890"/>
    </source>
</evidence>
<dbReference type="PANTHER" id="PTHR12829:SF4">
    <property type="entry name" value="N(6)-ADENINE-SPECIFIC METHYLTRANSFERASE METTL4"/>
    <property type="match status" value="1"/>
</dbReference>
<dbReference type="EMBL" id="JAVRRL010000005">
    <property type="protein sequence ID" value="KAK5117250.1"/>
    <property type="molecule type" value="Genomic_DNA"/>
</dbReference>
<feature type="region of interest" description="Disordered" evidence="2">
    <location>
        <begin position="100"/>
        <end position="130"/>
    </location>
</feature>
<evidence type="ECO:0000256" key="1">
    <source>
        <dbReference type="PROSITE-ProRule" id="PRU00489"/>
    </source>
</evidence>
<sequence length="427" mass="47313">MTSPILWQDNAQTVRLIDIPRSIAAAQGTVQYPCHDTLLSSPALDTPYPTNEPKKGTAKNDAAPDHIHWRYAKTLTAALEEVRIGHTGDWCSPRTFIEPGGGKRKHEDAANLPSHSVNEASASASSKDLSFDEPSSSGLYLPLHETVGGGDFDLPVKDRVVSNTHNEQVMLSMRSPNQTGIIRIPPRSSFYIGDCHDSPSFRTAIREQAEQEDSRKAFDFILLDPPWPNRSVRRTHKTPGATYSVMSTLSDVEDLLFGMDLDMLMVDRCLVGIWITNKTVVRKLVLGTGGLFESWGVQLTAEWIWLKTTVHGEPVTPLDGAWRRPYEVLLVGRKHQSSLGASSSVVDTKVIIGVPDLHSRKPCVRDLIEPLVHDPGDYRALEVFARYLVAGWWSWGNECVKFNGVEHWSSSDISPAQPEAEVKSSDT</sequence>
<evidence type="ECO:0008006" key="5">
    <source>
        <dbReference type="Google" id="ProtNLM"/>
    </source>
</evidence>
<feature type="compositionally biased region" description="Polar residues" evidence="2">
    <location>
        <begin position="113"/>
        <end position="130"/>
    </location>
</feature>
<reference evidence="3" key="1">
    <citation type="submission" date="2023-08" db="EMBL/GenBank/DDBJ databases">
        <title>Black Yeasts Isolated from many extreme environments.</title>
        <authorList>
            <person name="Coleine C."/>
            <person name="Stajich J.E."/>
            <person name="Selbmann L."/>
        </authorList>
    </citation>
    <scope>NUCLEOTIDE SEQUENCE</scope>
    <source>
        <strain evidence="3">CCFEE 5401</strain>
    </source>
</reference>
<dbReference type="Pfam" id="PF05063">
    <property type="entry name" value="MT-A70"/>
    <property type="match status" value="1"/>
</dbReference>
<dbReference type="GO" id="GO:0008168">
    <property type="term" value="F:methyltransferase activity"/>
    <property type="evidence" value="ECO:0007669"/>
    <property type="project" value="TreeGrafter"/>
</dbReference>
<dbReference type="AlphaFoldDB" id="A0AAN7THV2"/>
<dbReference type="GO" id="GO:0005634">
    <property type="term" value="C:nucleus"/>
    <property type="evidence" value="ECO:0007669"/>
    <property type="project" value="TreeGrafter"/>
</dbReference>
<accession>A0AAN7THV2</accession>
<dbReference type="PROSITE" id="PS51143">
    <property type="entry name" value="MT_A70"/>
    <property type="match status" value="1"/>
</dbReference>
<dbReference type="SUPFAM" id="SSF53335">
    <property type="entry name" value="S-adenosyl-L-methionine-dependent methyltransferases"/>
    <property type="match status" value="1"/>
</dbReference>
<name>A0AAN7THV2_9PEZI</name>
<evidence type="ECO:0000313" key="3">
    <source>
        <dbReference type="EMBL" id="KAK5117250.1"/>
    </source>
</evidence>
<comment type="similarity">
    <text evidence="1">Belongs to the MT-A70-like family.</text>
</comment>
<dbReference type="InterPro" id="IPR007757">
    <property type="entry name" value="MT-A70-like"/>
</dbReference>
<evidence type="ECO:0000256" key="2">
    <source>
        <dbReference type="SAM" id="MobiDB-lite"/>
    </source>
</evidence>